<feature type="transmembrane region" description="Helical" evidence="1">
    <location>
        <begin position="394"/>
        <end position="412"/>
    </location>
</feature>
<reference evidence="2 3" key="1">
    <citation type="submission" date="2019-02" db="EMBL/GenBank/DDBJ databases">
        <title>Deep-cultivation of Planctomycetes and their phenomic and genomic characterization uncovers novel biology.</title>
        <authorList>
            <person name="Wiegand S."/>
            <person name="Jogler M."/>
            <person name="Boedeker C."/>
            <person name="Pinto D."/>
            <person name="Vollmers J."/>
            <person name="Rivas-Marin E."/>
            <person name="Kohn T."/>
            <person name="Peeters S.H."/>
            <person name="Heuer A."/>
            <person name="Rast P."/>
            <person name="Oberbeckmann S."/>
            <person name="Bunk B."/>
            <person name="Jeske O."/>
            <person name="Meyerdierks A."/>
            <person name="Storesund J.E."/>
            <person name="Kallscheuer N."/>
            <person name="Luecker S."/>
            <person name="Lage O.M."/>
            <person name="Pohl T."/>
            <person name="Merkel B.J."/>
            <person name="Hornburger P."/>
            <person name="Mueller R.-W."/>
            <person name="Bruemmer F."/>
            <person name="Labrenz M."/>
            <person name="Spormann A.M."/>
            <person name="Op Den Camp H."/>
            <person name="Overmann J."/>
            <person name="Amann R."/>
            <person name="Jetten M.S.M."/>
            <person name="Mascher T."/>
            <person name="Medema M.H."/>
            <person name="Devos D.P."/>
            <person name="Kaster A.-K."/>
            <person name="Ovreas L."/>
            <person name="Rohde M."/>
            <person name="Galperin M.Y."/>
            <person name="Jogler C."/>
        </authorList>
    </citation>
    <scope>NUCLEOTIDE SEQUENCE [LARGE SCALE GENOMIC DNA]</scope>
    <source>
        <strain evidence="2 3">KOR42</strain>
    </source>
</reference>
<dbReference type="Proteomes" id="UP000317243">
    <property type="component" value="Unassembled WGS sequence"/>
</dbReference>
<keyword evidence="1" id="KW-1133">Transmembrane helix</keyword>
<feature type="transmembrane region" description="Helical" evidence="1">
    <location>
        <begin position="194"/>
        <end position="224"/>
    </location>
</feature>
<feature type="transmembrane region" description="Helical" evidence="1">
    <location>
        <begin position="143"/>
        <end position="163"/>
    </location>
</feature>
<feature type="transmembrane region" description="Helical" evidence="1">
    <location>
        <begin position="309"/>
        <end position="330"/>
    </location>
</feature>
<dbReference type="RefSeq" id="WP_146510438.1">
    <property type="nucleotide sequence ID" value="NZ_SIHI01000005.1"/>
</dbReference>
<feature type="transmembrane region" description="Helical" evidence="1">
    <location>
        <begin position="366"/>
        <end position="387"/>
    </location>
</feature>
<keyword evidence="1" id="KW-0472">Membrane</keyword>
<name>A0A5C5WZF3_9PLAN</name>
<feature type="transmembrane region" description="Helical" evidence="1">
    <location>
        <begin position="337"/>
        <end position="354"/>
    </location>
</feature>
<evidence type="ECO:0000256" key="1">
    <source>
        <dbReference type="SAM" id="Phobius"/>
    </source>
</evidence>
<sequence length="642" mass="73529">MPTSSQSNFQLFALITLTTFLGVITARLVATAPLKSANDRSRWCTVYSIVEKNTYQIDEIRKQSGWDTIDLVKHDGHFYSTKPPLLPRIVAEVYRSVKAITGLTLLKNSEAVTRIILFFINILPMTIALWMMFGLIQRHCENAFGQYFLAAAMTWATLLVPFLTVFNNHTVGASFLIYSLVMGISILAEEKVASWRFAVCGLTAAFAVCNELPAAAYGLVLFFLLVRKYPRQTWSIFVPAALVPIGLFMLTNYHATGGWKPFYMYYGTEKYRFIHEGKPSYWMNPQGIDQAKESPLTYFLHCTVGHHGILSLTPVFVLTVLSWLSVGLWWKNSLRSIHIAGIMLTAIVLGFYMTKTDNYNYGGVSVALRWMLWLIPFWILAVLPLMNRFGMNRLFRGVCLILLLPSLFSAWYPADAPWTQPWIFQVMESKGWIDYSTPRPKFAHKHYSWIGDVPTGDRDESYWAEFSTVTTDGVTRTLRVEDGGPAEDDWRVVRVTLDGEETEYLVHRPTMLKGLPPAEYIKTRDGEPLTEDQLKFFYGVPKRRAYASSRIRYIDNDLRTDAIQSHIGYTYVDVEQPDGARRRFQRDVWFSQEIPFGVFQWEDRVSDPATRAPFSRATWKLTSVGEFFPRDGEKEPQSSNPE</sequence>
<protein>
    <recommendedName>
        <fullName evidence="4">Glycosyltransferase RgtA/B/C/D-like domain-containing protein</fullName>
    </recommendedName>
</protein>
<feature type="transmembrane region" description="Helical" evidence="1">
    <location>
        <begin position="170"/>
        <end position="188"/>
    </location>
</feature>
<keyword evidence="1" id="KW-0812">Transmembrane</keyword>
<dbReference type="AlphaFoldDB" id="A0A5C5WZF3"/>
<evidence type="ECO:0000313" key="2">
    <source>
        <dbReference type="EMBL" id="TWT55305.1"/>
    </source>
</evidence>
<evidence type="ECO:0000313" key="3">
    <source>
        <dbReference type="Proteomes" id="UP000317243"/>
    </source>
</evidence>
<evidence type="ECO:0008006" key="4">
    <source>
        <dbReference type="Google" id="ProtNLM"/>
    </source>
</evidence>
<feature type="transmembrane region" description="Helical" evidence="1">
    <location>
        <begin position="236"/>
        <end position="255"/>
    </location>
</feature>
<organism evidence="2 3">
    <name type="scientific">Thalassoglobus neptunius</name>
    <dbReference type="NCBI Taxonomy" id="1938619"/>
    <lineage>
        <taxon>Bacteria</taxon>
        <taxon>Pseudomonadati</taxon>
        <taxon>Planctomycetota</taxon>
        <taxon>Planctomycetia</taxon>
        <taxon>Planctomycetales</taxon>
        <taxon>Planctomycetaceae</taxon>
        <taxon>Thalassoglobus</taxon>
    </lineage>
</organism>
<gene>
    <name evidence="2" type="ORF">KOR42_29330</name>
</gene>
<proteinExistence type="predicted"/>
<keyword evidence="3" id="KW-1185">Reference proteome</keyword>
<accession>A0A5C5WZF3</accession>
<feature type="transmembrane region" description="Helical" evidence="1">
    <location>
        <begin position="12"/>
        <end position="30"/>
    </location>
</feature>
<feature type="transmembrane region" description="Helical" evidence="1">
    <location>
        <begin position="115"/>
        <end position="137"/>
    </location>
</feature>
<dbReference type="EMBL" id="SIHI01000005">
    <property type="protein sequence ID" value="TWT55305.1"/>
    <property type="molecule type" value="Genomic_DNA"/>
</dbReference>
<comment type="caution">
    <text evidence="2">The sequence shown here is derived from an EMBL/GenBank/DDBJ whole genome shotgun (WGS) entry which is preliminary data.</text>
</comment>
<dbReference type="OrthoDB" id="251120at2"/>